<dbReference type="PROSITE" id="PS51755">
    <property type="entry name" value="OMPR_PHOB"/>
    <property type="match status" value="1"/>
</dbReference>
<evidence type="ECO:0000256" key="2">
    <source>
        <dbReference type="PROSITE-ProRule" id="PRU01091"/>
    </source>
</evidence>
<accession>A0A1X1DD04</accession>
<evidence type="ECO:0000256" key="3">
    <source>
        <dbReference type="SAM" id="Phobius"/>
    </source>
</evidence>
<dbReference type="AlphaFoldDB" id="A0A1X1DD04"/>
<dbReference type="SMART" id="SM00862">
    <property type="entry name" value="Trans_reg_C"/>
    <property type="match status" value="1"/>
</dbReference>
<keyword evidence="3" id="KW-1133">Transmembrane helix</keyword>
<feature type="domain" description="OmpR/PhoB-type" evidence="4">
    <location>
        <begin position="20"/>
        <end position="121"/>
    </location>
</feature>
<dbReference type="OrthoDB" id="6516742at2"/>
<evidence type="ECO:0000313" key="6">
    <source>
        <dbReference type="Proteomes" id="UP000193104"/>
    </source>
</evidence>
<protein>
    <recommendedName>
        <fullName evidence="4">OmpR/PhoB-type domain-containing protein</fullName>
    </recommendedName>
</protein>
<feature type="transmembrane region" description="Helical" evidence="3">
    <location>
        <begin position="171"/>
        <end position="193"/>
    </location>
</feature>
<keyword evidence="3" id="KW-0472">Membrane</keyword>
<dbReference type="GO" id="GO:0000160">
    <property type="term" value="P:phosphorelay signal transduction system"/>
    <property type="evidence" value="ECO:0007669"/>
    <property type="project" value="InterPro"/>
</dbReference>
<organism evidence="5 6">
    <name type="scientific">Pantoea wallisii</name>
    <dbReference type="NCBI Taxonomy" id="1076551"/>
    <lineage>
        <taxon>Bacteria</taxon>
        <taxon>Pseudomonadati</taxon>
        <taxon>Pseudomonadota</taxon>
        <taxon>Gammaproteobacteria</taxon>
        <taxon>Enterobacterales</taxon>
        <taxon>Erwiniaceae</taxon>
        <taxon>Pantoea</taxon>
    </lineage>
</organism>
<dbReference type="SUPFAM" id="SSF46894">
    <property type="entry name" value="C-terminal effector domain of the bipartite response regulators"/>
    <property type="match status" value="1"/>
</dbReference>
<dbReference type="InterPro" id="IPR001867">
    <property type="entry name" value="OmpR/PhoB-type_DNA-bd"/>
</dbReference>
<dbReference type="STRING" id="1076551.HA48_03665"/>
<keyword evidence="1 2" id="KW-0238">DNA-binding</keyword>
<comment type="caution">
    <text evidence="5">The sequence shown here is derived from an EMBL/GenBank/DDBJ whole genome shotgun (WGS) entry which is preliminary data.</text>
</comment>
<proteinExistence type="predicted"/>
<sequence length="291" mass="33151">MVTPQRIDRRNILSDVSLRLMMWRINQQLIFDPNARVLKNGDNVLTLNASASRCLALFLQHPGQIITHDALLEESWRSLGVHLTDNSLRQMLSMLRKQFLQLRVEGEIFVTVHRRGYRLHENVAVEVWQHPSAVEQSAPETQYATVPGVNTPSAQTEADSPRVPPRRLSRLTIMLMGMLAGALLVFVLALLGMKVVALRDVVAVSYKLHSQEGDLSWYVQREDNPDDQKAVEHNIQLLTRQLAAIAQPDPDERHVYINHTQLTGRFSWFICHNLIEQRDASCRSVTMLIAD</sequence>
<dbReference type="GO" id="GO:0006355">
    <property type="term" value="P:regulation of DNA-templated transcription"/>
    <property type="evidence" value="ECO:0007669"/>
    <property type="project" value="InterPro"/>
</dbReference>
<gene>
    <name evidence="5" type="ORF">HA48_03665</name>
</gene>
<reference evidence="5 6" key="1">
    <citation type="journal article" date="2017" name="Antonie Van Leeuwenhoek">
        <title>Phylogenomic resolution of the bacterial genus Pantoea and its relationship with Erwinia and Tatumella.</title>
        <authorList>
            <person name="Palmer M."/>
            <person name="Steenkamp E.T."/>
            <person name="Coetzee M.P."/>
            <person name="Chan W.Y."/>
            <person name="van Zyl E."/>
            <person name="De Maayer P."/>
            <person name="Coutinho T.A."/>
            <person name="Blom J."/>
            <person name="Smits T.H."/>
            <person name="Duffy B."/>
            <person name="Venter S.N."/>
        </authorList>
    </citation>
    <scope>NUCLEOTIDE SEQUENCE [LARGE SCALE GENOMIC DNA]</scope>
    <source>
        <strain evidence="5 6">LMG 26277</strain>
    </source>
</reference>
<keyword evidence="6" id="KW-1185">Reference proteome</keyword>
<evidence type="ECO:0000256" key="1">
    <source>
        <dbReference type="ARBA" id="ARBA00023125"/>
    </source>
</evidence>
<dbReference type="Proteomes" id="UP000193104">
    <property type="component" value="Unassembled WGS sequence"/>
</dbReference>
<evidence type="ECO:0000313" key="5">
    <source>
        <dbReference type="EMBL" id="ORM74586.1"/>
    </source>
</evidence>
<dbReference type="InterPro" id="IPR036388">
    <property type="entry name" value="WH-like_DNA-bd_sf"/>
</dbReference>
<dbReference type="CDD" id="cd00383">
    <property type="entry name" value="trans_reg_C"/>
    <property type="match status" value="1"/>
</dbReference>
<name>A0A1X1DD04_9GAMM</name>
<dbReference type="Gene3D" id="1.10.10.10">
    <property type="entry name" value="Winged helix-like DNA-binding domain superfamily/Winged helix DNA-binding domain"/>
    <property type="match status" value="1"/>
</dbReference>
<dbReference type="EMBL" id="MLFS01000006">
    <property type="protein sequence ID" value="ORM74586.1"/>
    <property type="molecule type" value="Genomic_DNA"/>
</dbReference>
<keyword evidence="3" id="KW-0812">Transmembrane</keyword>
<evidence type="ECO:0000259" key="4">
    <source>
        <dbReference type="PROSITE" id="PS51755"/>
    </source>
</evidence>
<dbReference type="Pfam" id="PF00486">
    <property type="entry name" value="Trans_reg_C"/>
    <property type="match status" value="1"/>
</dbReference>
<dbReference type="InterPro" id="IPR016032">
    <property type="entry name" value="Sig_transdc_resp-reg_C-effctor"/>
</dbReference>
<dbReference type="RefSeq" id="WP_128599836.1">
    <property type="nucleotide sequence ID" value="NZ_MLFS01000006.1"/>
</dbReference>
<dbReference type="GO" id="GO:0003677">
    <property type="term" value="F:DNA binding"/>
    <property type="evidence" value="ECO:0007669"/>
    <property type="project" value="UniProtKB-UniRule"/>
</dbReference>
<feature type="DNA-binding region" description="OmpR/PhoB-type" evidence="2">
    <location>
        <begin position="20"/>
        <end position="121"/>
    </location>
</feature>